<dbReference type="Proteomes" id="UP001215598">
    <property type="component" value="Unassembled WGS sequence"/>
</dbReference>
<comment type="caution">
    <text evidence="1">The sequence shown here is derived from an EMBL/GenBank/DDBJ whole genome shotgun (WGS) entry which is preliminary data.</text>
</comment>
<protein>
    <recommendedName>
        <fullName evidence="3">Aminoglycoside phosphotransferase domain-containing protein</fullName>
    </recommendedName>
</protein>
<dbReference type="AlphaFoldDB" id="A0AAD7IMF8"/>
<evidence type="ECO:0000313" key="1">
    <source>
        <dbReference type="EMBL" id="KAJ7746567.1"/>
    </source>
</evidence>
<dbReference type="EMBL" id="JARKIB010000079">
    <property type="protein sequence ID" value="KAJ7746567.1"/>
    <property type="molecule type" value="Genomic_DNA"/>
</dbReference>
<reference evidence="1" key="1">
    <citation type="submission" date="2023-03" db="EMBL/GenBank/DDBJ databases">
        <title>Massive genome expansion in bonnet fungi (Mycena s.s.) driven by repeated elements and novel gene families across ecological guilds.</title>
        <authorList>
            <consortium name="Lawrence Berkeley National Laboratory"/>
            <person name="Harder C.B."/>
            <person name="Miyauchi S."/>
            <person name="Viragh M."/>
            <person name="Kuo A."/>
            <person name="Thoen E."/>
            <person name="Andreopoulos B."/>
            <person name="Lu D."/>
            <person name="Skrede I."/>
            <person name="Drula E."/>
            <person name="Henrissat B."/>
            <person name="Morin E."/>
            <person name="Kohler A."/>
            <person name="Barry K."/>
            <person name="LaButti K."/>
            <person name="Morin E."/>
            <person name="Salamov A."/>
            <person name="Lipzen A."/>
            <person name="Mereny Z."/>
            <person name="Hegedus B."/>
            <person name="Baldrian P."/>
            <person name="Stursova M."/>
            <person name="Weitz H."/>
            <person name="Taylor A."/>
            <person name="Grigoriev I.V."/>
            <person name="Nagy L.G."/>
            <person name="Martin F."/>
            <person name="Kauserud H."/>
        </authorList>
    </citation>
    <scope>NUCLEOTIDE SEQUENCE</scope>
    <source>
        <strain evidence="1">CBHHK182m</strain>
    </source>
</reference>
<dbReference type="PANTHER" id="PTHR21310">
    <property type="entry name" value="AMINOGLYCOSIDE PHOSPHOTRANSFERASE-RELATED-RELATED"/>
    <property type="match status" value="1"/>
</dbReference>
<evidence type="ECO:0008006" key="3">
    <source>
        <dbReference type="Google" id="ProtNLM"/>
    </source>
</evidence>
<evidence type="ECO:0000313" key="2">
    <source>
        <dbReference type="Proteomes" id="UP001215598"/>
    </source>
</evidence>
<dbReference type="PANTHER" id="PTHR21310:SF15">
    <property type="entry name" value="AMINOGLYCOSIDE PHOSPHOTRANSFERASE DOMAIN-CONTAINING PROTEIN"/>
    <property type="match status" value="1"/>
</dbReference>
<gene>
    <name evidence="1" type="ORF">B0H16DRAFT_1375768</name>
</gene>
<dbReference type="InterPro" id="IPR051678">
    <property type="entry name" value="AGP_Transferase"/>
</dbReference>
<accession>A0AAD7IMF8</accession>
<proteinExistence type="predicted"/>
<name>A0AAD7IMF8_9AGAR</name>
<keyword evidence="2" id="KW-1185">Reference proteome</keyword>
<organism evidence="1 2">
    <name type="scientific">Mycena metata</name>
    <dbReference type="NCBI Taxonomy" id="1033252"/>
    <lineage>
        <taxon>Eukaryota</taxon>
        <taxon>Fungi</taxon>
        <taxon>Dikarya</taxon>
        <taxon>Basidiomycota</taxon>
        <taxon>Agaricomycotina</taxon>
        <taxon>Agaricomycetes</taxon>
        <taxon>Agaricomycetidae</taxon>
        <taxon>Agaricales</taxon>
        <taxon>Marasmiineae</taxon>
        <taxon>Mycenaceae</taxon>
        <taxon>Mycena</taxon>
    </lineage>
</organism>
<sequence length="453" mass="52172">MAIGRWKRAVRALFPPTMIDSDLERLGPKSKDSISSDDDRFWRDNLPPCDESQLIETQVEPPLFQFSVEDLVKEVQIKLQSVVTETIYIGSGANHFGLGMRLADDRALVVRISRYDVNSQRLYRPTRDDAGVSRLERMVGAVEFEVAIYNTLRSDAEVKVSRLLFHRVPVRVTPNERHNHLMGRELFVFEKADGKHNVWPDNEDRNLKILTQCAHMRAALFNFCIPWDFAKSWLPQNSPNPKVFPTEIVPTREFAISFLSAKVEEMIKNEGDMIGWESDHNVVGPIAAKAKQSLLRVIPVILPVEGDQNAFYRFVLEHDDFGIHNMTINDKQDVTSLFDWETSHIVPAILSDPRLTVWCDLAVDEEGNPIISRLWEDMDNERRSEFQGYAKHYWQILSERAPEFISTVSAAKDARHVWFTLKAWRGNNPEGYFGDLGTWADRRYKELKGVSRT</sequence>